<comment type="caution">
    <text evidence="1">The sequence shown here is derived from an EMBL/GenBank/DDBJ whole genome shotgun (WGS) entry which is preliminary data.</text>
</comment>
<keyword evidence="2" id="KW-1185">Reference proteome</keyword>
<sequence length="65" mass="7769">MISKKEAQKRAKERWQYWRLLLSDMNISYADLDRMDDDDIAEANAALDIHIKQQKREMSKGKNKE</sequence>
<name>A0A9X2B5P4_9BACL</name>
<accession>A0A9X2B5P4</accession>
<proteinExistence type="predicted"/>
<reference evidence="1" key="1">
    <citation type="submission" date="2022-04" db="EMBL/GenBank/DDBJ databases">
        <title>Paenibacillus mangrovi sp. nov., a novel endophytic bacterium isolated from bark of Kandelia candel.</title>
        <authorList>
            <person name="Tuo L."/>
        </authorList>
    </citation>
    <scope>NUCLEOTIDE SEQUENCE</scope>
    <source>
        <strain evidence="1">KQZ6P-2</strain>
    </source>
</reference>
<organism evidence="1 2">
    <name type="scientific">Paenibacillus mangrovi</name>
    <dbReference type="NCBI Taxonomy" id="2931978"/>
    <lineage>
        <taxon>Bacteria</taxon>
        <taxon>Bacillati</taxon>
        <taxon>Bacillota</taxon>
        <taxon>Bacilli</taxon>
        <taxon>Bacillales</taxon>
        <taxon>Paenibacillaceae</taxon>
        <taxon>Paenibacillus</taxon>
    </lineage>
</organism>
<protein>
    <submittedName>
        <fullName evidence="1">Uncharacterized protein</fullName>
    </submittedName>
</protein>
<dbReference type="Proteomes" id="UP001139347">
    <property type="component" value="Unassembled WGS sequence"/>
</dbReference>
<evidence type="ECO:0000313" key="1">
    <source>
        <dbReference type="EMBL" id="MCJ8015225.1"/>
    </source>
</evidence>
<dbReference type="EMBL" id="JALIRP010000021">
    <property type="protein sequence ID" value="MCJ8015225.1"/>
    <property type="molecule type" value="Genomic_DNA"/>
</dbReference>
<gene>
    <name evidence="1" type="ORF">MUG84_26510</name>
</gene>
<evidence type="ECO:0000313" key="2">
    <source>
        <dbReference type="Proteomes" id="UP001139347"/>
    </source>
</evidence>
<dbReference type="AlphaFoldDB" id="A0A9X2B5P4"/>
<dbReference type="RefSeq" id="WP_244731175.1">
    <property type="nucleotide sequence ID" value="NZ_JALIRP010000021.1"/>
</dbReference>